<reference evidence="2 3" key="1">
    <citation type="submission" date="2020-02" db="EMBL/GenBank/DDBJ databases">
        <authorList>
            <person name="Hogendoorn C."/>
        </authorList>
    </citation>
    <scope>NUCLEOTIDE SEQUENCE [LARGE SCALE GENOMIC DNA]</scope>
    <source>
        <strain evidence="2">METHB21</strain>
    </source>
</reference>
<name>A0A8S0WKQ4_9GAMM</name>
<proteinExistence type="predicted"/>
<comment type="caution">
    <text evidence="2">The sequence shown here is derived from an EMBL/GenBank/DDBJ whole genome shotgun (WGS) entry which is preliminary data.</text>
</comment>
<evidence type="ECO:0000313" key="3">
    <source>
        <dbReference type="Proteomes" id="UP000494216"/>
    </source>
</evidence>
<evidence type="ECO:0000256" key="1">
    <source>
        <dbReference type="SAM" id="MobiDB-lite"/>
    </source>
</evidence>
<protein>
    <submittedName>
        <fullName evidence="2">Uncharacterized protein</fullName>
    </submittedName>
</protein>
<feature type="region of interest" description="Disordered" evidence="1">
    <location>
        <begin position="1"/>
        <end position="28"/>
    </location>
</feature>
<keyword evidence="3" id="KW-1185">Reference proteome</keyword>
<sequence>MILAGGHPCKPGLGADAKNSHEQKQQRGGLEKLYPACLQGLCGEAGNGSPLHGQDGGQ</sequence>
<dbReference type="EMBL" id="CADCXN010000091">
    <property type="protein sequence ID" value="CAA9892140.1"/>
    <property type="molecule type" value="Genomic_DNA"/>
</dbReference>
<organism evidence="2 3">
    <name type="scientific">Candidatus Methylobacter favarea</name>
    <dbReference type="NCBI Taxonomy" id="2707345"/>
    <lineage>
        <taxon>Bacteria</taxon>
        <taxon>Pseudomonadati</taxon>
        <taxon>Pseudomonadota</taxon>
        <taxon>Gammaproteobacteria</taxon>
        <taxon>Methylococcales</taxon>
        <taxon>Methylococcaceae</taxon>
        <taxon>Methylobacter</taxon>
    </lineage>
</organism>
<gene>
    <name evidence="2" type="ORF">METHB2_60032</name>
</gene>
<dbReference type="AlphaFoldDB" id="A0A8S0WKQ4"/>
<dbReference type="Proteomes" id="UP000494216">
    <property type="component" value="Unassembled WGS sequence"/>
</dbReference>
<accession>A0A8S0WKQ4</accession>
<evidence type="ECO:0000313" key="2">
    <source>
        <dbReference type="EMBL" id="CAA9892140.1"/>
    </source>
</evidence>